<dbReference type="PANTHER" id="PTHR11122:SF13">
    <property type="entry name" value="GLUCOSE-6-PHOSPHATE 1-EPIMERASE"/>
    <property type="match status" value="1"/>
</dbReference>
<evidence type="ECO:0000313" key="5">
    <source>
        <dbReference type="EMBL" id="EEG70469.1"/>
    </source>
</evidence>
<keyword evidence="4" id="KW-0413">Isomerase</keyword>
<evidence type="ECO:0000256" key="4">
    <source>
        <dbReference type="ARBA" id="ARBA00023235"/>
    </source>
</evidence>
<sequence>MIHPPSRKLERTGYLPCTFMDDTSRSLQARVAAILFFLHVQSRKIQEIPQSCKVLLSTIPLQRRLVYTGRMSSTFTIRDIVNEDATASVSDYGAHVLSWAPAGEQAVVWRPKAIHLKEGTAIRGGVPIIFPWFNSGFEGGHVASKKPKHGFARNSFWHYDKEGSSDALLRYTLDSSEINADILSQFVSGPNPQFHAVYTIEVGCELTMSLTVYNDGDEPLSYEEALHTYLQVGDAEQSQVCGLEGTDYLDTVLDGDPRCSQGNEPVTFQGMVDRIYYSAHTLELRDPVLKRTVVVSKQGAAQTVVWNPGEQAGNAIGDLDEGEWRGFVCVEAVNNRDCAVVVPPHESHILQQTLSVRH</sequence>
<evidence type="ECO:0000256" key="1">
    <source>
        <dbReference type="ARBA" id="ARBA00001096"/>
    </source>
</evidence>
<dbReference type="EC" id="5.1.3.15" evidence="3"/>
<reference evidence="5 6" key="2">
    <citation type="submission" date="2009-02" db="EMBL/GenBank/DDBJ databases">
        <authorList>
            <person name="Fulton L."/>
            <person name="Clifton S."/>
            <person name="Fulton B."/>
            <person name="Xu J."/>
            <person name="Minx P."/>
            <person name="Pepin K.H."/>
            <person name="Johnson M."/>
            <person name="Bhonagiri V."/>
            <person name="Nash W.E."/>
            <person name="Mardis E.R."/>
            <person name="Wilson R.K."/>
        </authorList>
    </citation>
    <scope>NUCLEOTIDE SEQUENCE [LARGE SCALE GENOMIC DNA]</scope>
    <source>
        <strain evidence="5 6">DSM 20438</strain>
    </source>
</reference>
<dbReference type="GO" id="GO:0005975">
    <property type="term" value="P:carbohydrate metabolic process"/>
    <property type="evidence" value="ECO:0007669"/>
    <property type="project" value="InterPro"/>
</dbReference>
<dbReference type="InterPro" id="IPR011013">
    <property type="entry name" value="Gal_mutarotase_sf_dom"/>
</dbReference>
<comment type="caution">
    <text evidence="5">The sequence shown here is derived from an EMBL/GenBank/DDBJ whole genome shotgun (WGS) entry which is preliminary data.</text>
</comment>
<dbReference type="GO" id="GO:0047938">
    <property type="term" value="F:glucose-6-phosphate 1-epimerase activity"/>
    <property type="evidence" value="ECO:0007669"/>
    <property type="project" value="UniProtKB-EC"/>
</dbReference>
<dbReference type="InterPro" id="IPR008183">
    <property type="entry name" value="Aldose_1/G6P_1-epimerase"/>
</dbReference>
<comment type="similarity">
    <text evidence="2">Belongs to the glucose-6-phosphate 1-epimerase family.</text>
</comment>
<name>C0BSW8_BIFPS</name>
<organism evidence="5 6">
    <name type="scientific">Bifidobacterium pseudocatenulatum DSM 20438 = JCM 1200 = LMG 10505</name>
    <dbReference type="NCBI Taxonomy" id="547043"/>
    <lineage>
        <taxon>Bacteria</taxon>
        <taxon>Bacillati</taxon>
        <taxon>Actinomycetota</taxon>
        <taxon>Actinomycetes</taxon>
        <taxon>Bifidobacteriales</taxon>
        <taxon>Bifidobacteriaceae</taxon>
        <taxon>Bifidobacterium</taxon>
    </lineage>
</organism>
<evidence type="ECO:0000313" key="6">
    <source>
        <dbReference type="Proteomes" id="UP000003875"/>
    </source>
</evidence>
<comment type="catalytic activity">
    <reaction evidence="1">
        <text>alpha-D-glucose 6-phosphate = beta-D-glucose 6-phosphate</text>
        <dbReference type="Rhea" id="RHEA:16249"/>
        <dbReference type="ChEBI" id="CHEBI:58225"/>
        <dbReference type="ChEBI" id="CHEBI:58247"/>
        <dbReference type="EC" id="5.1.3.15"/>
    </reaction>
</comment>
<dbReference type="InterPro" id="IPR014718">
    <property type="entry name" value="GH-type_carb-bd"/>
</dbReference>
<proteinExistence type="inferred from homology"/>
<dbReference type="AlphaFoldDB" id="C0BSW8"/>
<dbReference type="Gene3D" id="2.70.98.10">
    <property type="match status" value="1"/>
</dbReference>
<evidence type="ECO:0000256" key="3">
    <source>
        <dbReference type="ARBA" id="ARBA00012083"/>
    </source>
</evidence>
<protein>
    <recommendedName>
        <fullName evidence="3">glucose-6-phosphate 1-epimerase</fullName>
        <ecNumber evidence="3">5.1.3.15</ecNumber>
    </recommendedName>
</protein>
<dbReference type="CDD" id="cd09020">
    <property type="entry name" value="D-hex-6-P-epi_like"/>
    <property type="match status" value="1"/>
</dbReference>
<dbReference type="Proteomes" id="UP000003875">
    <property type="component" value="Unassembled WGS sequence"/>
</dbReference>
<dbReference type="EMBL" id="ABXX02000003">
    <property type="protein sequence ID" value="EEG70469.1"/>
    <property type="molecule type" value="Genomic_DNA"/>
</dbReference>
<accession>C0BSW8</accession>
<dbReference type="PANTHER" id="PTHR11122">
    <property type="entry name" value="APOSPORY-ASSOCIATED PROTEIN C-RELATED"/>
    <property type="match status" value="1"/>
</dbReference>
<dbReference type="eggNOG" id="COG0676">
    <property type="taxonomic scope" value="Bacteria"/>
</dbReference>
<reference evidence="5 6" key="1">
    <citation type="submission" date="2009-02" db="EMBL/GenBank/DDBJ databases">
        <title>Draft genome sequence of Bifidobacterium pseudocatenulatum (DSM 20438).</title>
        <authorList>
            <person name="Sudarsanam P."/>
            <person name="Ley R."/>
            <person name="Guruge J."/>
            <person name="Turnbaugh P.J."/>
            <person name="Mahowald M."/>
            <person name="Liep D."/>
            <person name="Gordon J."/>
        </authorList>
    </citation>
    <scope>NUCLEOTIDE SEQUENCE [LARGE SCALE GENOMIC DNA]</scope>
    <source>
        <strain evidence="5 6">DSM 20438</strain>
    </source>
</reference>
<gene>
    <name evidence="5" type="ORF">BIFPSEUDO_03486</name>
</gene>
<evidence type="ECO:0000256" key="2">
    <source>
        <dbReference type="ARBA" id="ARBA00005866"/>
    </source>
</evidence>
<dbReference type="Pfam" id="PF01263">
    <property type="entry name" value="Aldose_epim"/>
    <property type="match status" value="1"/>
</dbReference>
<dbReference type="InterPro" id="IPR025532">
    <property type="entry name" value="G6P_1-epimerase"/>
</dbReference>
<dbReference type="SUPFAM" id="SSF74650">
    <property type="entry name" value="Galactose mutarotase-like"/>
    <property type="match status" value="1"/>
</dbReference>
<dbReference type="GO" id="GO:0030246">
    <property type="term" value="F:carbohydrate binding"/>
    <property type="evidence" value="ECO:0007669"/>
    <property type="project" value="InterPro"/>
</dbReference>